<evidence type="ECO:0000313" key="2">
    <source>
        <dbReference type="EMBL" id="CAF1509187.1"/>
    </source>
</evidence>
<dbReference type="AlphaFoldDB" id="A0A815TY89"/>
<reference evidence="2" key="1">
    <citation type="submission" date="2021-02" db="EMBL/GenBank/DDBJ databases">
        <authorList>
            <person name="Nowell W R."/>
        </authorList>
    </citation>
    <scope>NUCLEOTIDE SEQUENCE</scope>
</reference>
<sequence>FKLQVKMPSGKTNSACTTKKRQRKSSSVSRSNEQNNNDHDDNQMLVEHSEFLYSSFNQPSSHTNDTSTPCPAIDPPIQNSTTHQPSSMLLSQLNNNSQ</sequence>
<feature type="compositionally biased region" description="Polar residues" evidence="1">
    <location>
        <begin position="52"/>
        <end position="69"/>
    </location>
</feature>
<comment type="caution">
    <text evidence="2">The sequence shown here is derived from an EMBL/GenBank/DDBJ whole genome shotgun (WGS) entry which is preliminary data.</text>
</comment>
<feature type="compositionally biased region" description="Basic and acidic residues" evidence="1">
    <location>
        <begin position="36"/>
        <end position="50"/>
    </location>
</feature>
<evidence type="ECO:0000313" key="3">
    <source>
        <dbReference type="Proteomes" id="UP000663860"/>
    </source>
</evidence>
<evidence type="ECO:0000256" key="1">
    <source>
        <dbReference type="SAM" id="MobiDB-lite"/>
    </source>
</evidence>
<protein>
    <submittedName>
        <fullName evidence="2">Uncharacterized protein</fullName>
    </submittedName>
</protein>
<feature type="non-terminal residue" evidence="2">
    <location>
        <position position="1"/>
    </location>
</feature>
<accession>A0A815TY89</accession>
<proteinExistence type="predicted"/>
<feature type="compositionally biased region" description="Low complexity" evidence="1">
    <location>
        <begin position="84"/>
        <end position="98"/>
    </location>
</feature>
<feature type="region of interest" description="Disordered" evidence="1">
    <location>
        <begin position="1"/>
        <end position="98"/>
    </location>
</feature>
<organism evidence="2 3">
    <name type="scientific">Adineta steineri</name>
    <dbReference type="NCBI Taxonomy" id="433720"/>
    <lineage>
        <taxon>Eukaryota</taxon>
        <taxon>Metazoa</taxon>
        <taxon>Spiralia</taxon>
        <taxon>Gnathifera</taxon>
        <taxon>Rotifera</taxon>
        <taxon>Eurotatoria</taxon>
        <taxon>Bdelloidea</taxon>
        <taxon>Adinetida</taxon>
        <taxon>Adinetidae</taxon>
        <taxon>Adineta</taxon>
    </lineage>
</organism>
<dbReference type="Proteomes" id="UP000663860">
    <property type="component" value="Unassembled WGS sequence"/>
</dbReference>
<dbReference type="EMBL" id="CAJNOE010004108">
    <property type="protein sequence ID" value="CAF1509187.1"/>
    <property type="molecule type" value="Genomic_DNA"/>
</dbReference>
<gene>
    <name evidence="2" type="ORF">IZO911_LOCUS45376</name>
</gene>
<name>A0A815TY89_9BILA</name>